<feature type="domain" description="DUF6879" evidence="1">
    <location>
        <begin position="9"/>
        <end position="173"/>
    </location>
</feature>
<proteinExistence type="predicted"/>
<organism evidence="2 3">
    <name type="scientific">Nocardia callitridis</name>
    <dbReference type="NCBI Taxonomy" id="648753"/>
    <lineage>
        <taxon>Bacteria</taxon>
        <taxon>Bacillati</taxon>
        <taxon>Actinomycetota</taxon>
        <taxon>Actinomycetes</taxon>
        <taxon>Mycobacteriales</taxon>
        <taxon>Nocardiaceae</taxon>
        <taxon>Nocardia</taxon>
    </lineage>
</organism>
<dbReference type="Pfam" id="PF21806">
    <property type="entry name" value="DUF6879"/>
    <property type="match status" value="1"/>
</dbReference>
<dbReference type="Proteomes" id="UP001500603">
    <property type="component" value="Unassembled WGS sequence"/>
</dbReference>
<gene>
    <name evidence="2" type="ORF">GCM10023318_36140</name>
</gene>
<dbReference type="RefSeq" id="WP_345496702.1">
    <property type="nucleotide sequence ID" value="NZ_BAABJM010000003.1"/>
</dbReference>
<sequence>MQLLTGDPWPDLFGQCQREAVHVEVRDTYEVANESEPLRRFLDGETSVATDAAWFVPWASLVREATNRGVKVARIRVVTVPHVDYQRWLLAVAAMNTEAGEDIRYIPRHLVDTNEVPTDDFWLFDEKVVFNLVDQTGHAAGVSAQTTDPGIVEHFRRVRDRLWPLATPYAEYVR</sequence>
<keyword evidence="3" id="KW-1185">Reference proteome</keyword>
<name>A0ABP9KJG1_9NOCA</name>
<evidence type="ECO:0000313" key="3">
    <source>
        <dbReference type="Proteomes" id="UP001500603"/>
    </source>
</evidence>
<comment type="caution">
    <text evidence="2">The sequence shown here is derived from an EMBL/GenBank/DDBJ whole genome shotgun (WGS) entry which is preliminary data.</text>
</comment>
<reference evidence="3" key="1">
    <citation type="journal article" date="2019" name="Int. J. Syst. Evol. Microbiol.">
        <title>The Global Catalogue of Microorganisms (GCM) 10K type strain sequencing project: providing services to taxonomists for standard genome sequencing and annotation.</title>
        <authorList>
            <consortium name="The Broad Institute Genomics Platform"/>
            <consortium name="The Broad Institute Genome Sequencing Center for Infectious Disease"/>
            <person name="Wu L."/>
            <person name="Ma J."/>
        </authorList>
    </citation>
    <scope>NUCLEOTIDE SEQUENCE [LARGE SCALE GENOMIC DNA]</scope>
    <source>
        <strain evidence="3">JCM 18298</strain>
    </source>
</reference>
<dbReference type="InterPro" id="IPR049244">
    <property type="entry name" value="DUF6879"/>
</dbReference>
<evidence type="ECO:0000313" key="2">
    <source>
        <dbReference type="EMBL" id="GAA5057628.1"/>
    </source>
</evidence>
<accession>A0ABP9KJG1</accession>
<protein>
    <recommendedName>
        <fullName evidence="1">DUF6879 domain-containing protein</fullName>
    </recommendedName>
</protein>
<dbReference type="EMBL" id="BAABJM010000003">
    <property type="protein sequence ID" value="GAA5057628.1"/>
    <property type="molecule type" value="Genomic_DNA"/>
</dbReference>
<evidence type="ECO:0000259" key="1">
    <source>
        <dbReference type="Pfam" id="PF21806"/>
    </source>
</evidence>